<accession>A0A7W6DWQ7</accession>
<dbReference type="Pfam" id="PF08448">
    <property type="entry name" value="PAS_4"/>
    <property type="match status" value="1"/>
</dbReference>
<evidence type="ECO:0000313" key="2">
    <source>
        <dbReference type="EMBL" id="MBB3988050.1"/>
    </source>
</evidence>
<dbReference type="SUPFAM" id="SSF46689">
    <property type="entry name" value="Homeodomain-like"/>
    <property type="match status" value="1"/>
</dbReference>
<dbReference type="InterPro" id="IPR000014">
    <property type="entry name" value="PAS"/>
</dbReference>
<dbReference type="EMBL" id="JACIEJ010000015">
    <property type="protein sequence ID" value="MBB3988050.1"/>
    <property type="molecule type" value="Genomic_DNA"/>
</dbReference>
<feature type="domain" description="PAS" evidence="1">
    <location>
        <begin position="277"/>
        <end position="343"/>
    </location>
</feature>
<keyword evidence="3" id="KW-1185">Reference proteome</keyword>
<dbReference type="InterPro" id="IPR013656">
    <property type="entry name" value="PAS_4"/>
</dbReference>
<protein>
    <submittedName>
        <fullName evidence="2">Transcriptional regulator PpsR</fullName>
    </submittedName>
</protein>
<dbReference type="InterPro" id="IPR035965">
    <property type="entry name" value="PAS-like_dom_sf"/>
</dbReference>
<dbReference type="SMART" id="SM00091">
    <property type="entry name" value="PAS"/>
    <property type="match status" value="2"/>
</dbReference>
<name>A0A7W6DWQ7_9RHOB</name>
<dbReference type="NCBIfam" id="TIGR02040">
    <property type="entry name" value="PpsR-CrtJ"/>
    <property type="match status" value="1"/>
</dbReference>
<dbReference type="PRINTS" id="PR01590">
    <property type="entry name" value="HTHFIS"/>
</dbReference>
<dbReference type="InterPro" id="IPR009057">
    <property type="entry name" value="Homeodomain-like_sf"/>
</dbReference>
<sequence length="476" mass="52314">MTDQTSALEFSHSGVFPETASVEFLIEQASDIAVHLSSAGVVEGIYVSPESPSLGCLDHWVGRSFHSFLNEESKEKFDIRLAQFRKNASETSVAVELNHSDNADWEFPIRYAMLRVRNSDALMLIGRDLQPLAEVQQRLVHEQLARERDQQRIRRAETFYRVVLEASETALVLVDPETGRVRDINSVASTMLGAKGDTLPGNTFNQAFQGLRRGELMEALQNASSSDETRSIQAVARRSGLHVAIFPEFFRAAGELCMLCRLAKVDEDDPGGTEIAMALGSLFNSSTDAIVILDAKSQIREANDAFLTLADAAQFRDVIGSGFAGFLVRGEVDMQLMMEAALRDGRVRSYTTQFKSTVGTRASVDISVAMLKTGTKERGFGMIIRDVSQNARAAENLPQAVVSEDALQNVMDLVGTASLKELVSATSDVIERICISTALEMTKNNRVAAAEMLGLSRQSLYVKLRKFEMLNGNPDE</sequence>
<comment type="caution">
    <text evidence="2">The sequence shown here is derived from an EMBL/GenBank/DDBJ whole genome shotgun (WGS) entry which is preliminary data.</text>
</comment>
<dbReference type="InterPro" id="IPR002197">
    <property type="entry name" value="HTH_Fis"/>
</dbReference>
<dbReference type="NCBIfam" id="TIGR00229">
    <property type="entry name" value="sensory_box"/>
    <property type="match status" value="1"/>
</dbReference>
<dbReference type="RefSeq" id="WP_246429488.1">
    <property type="nucleotide sequence ID" value="NZ_BAABBZ010000054.1"/>
</dbReference>
<feature type="domain" description="PAS" evidence="1">
    <location>
        <begin position="158"/>
        <end position="225"/>
    </location>
</feature>
<dbReference type="Pfam" id="PF13188">
    <property type="entry name" value="PAS_8"/>
    <property type="match status" value="1"/>
</dbReference>
<organism evidence="2 3">
    <name type="scientific">Sagittula marina</name>
    <dbReference type="NCBI Taxonomy" id="943940"/>
    <lineage>
        <taxon>Bacteria</taxon>
        <taxon>Pseudomonadati</taxon>
        <taxon>Pseudomonadota</taxon>
        <taxon>Alphaproteobacteria</taxon>
        <taxon>Rhodobacterales</taxon>
        <taxon>Roseobacteraceae</taxon>
        <taxon>Sagittula</taxon>
    </lineage>
</organism>
<evidence type="ECO:0000259" key="1">
    <source>
        <dbReference type="SMART" id="SM00091"/>
    </source>
</evidence>
<dbReference type="Gene3D" id="1.10.10.60">
    <property type="entry name" value="Homeodomain-like"/>
    <property type="match status" value="1"/>
</dbReference>
<reference evidence="2 3" key="1">
    <citation type="submission" date="2020-08" db="EMBL/GenBank/DDBJ databases">
        <title>Genomic Encyclopedia of Type Strains, Phase IV (KMG-IV): sequencing the most valuable type-strain genomes for metagenomic binning, comparative biology and taxonomic classification.</title>
        <authorList>
            <person name="Goeker M."/>
        </authorList>
    </citation>
    <scope>NUCLEOTIDE SEQUENCE [LARGE SCALE GENOMIC DNA]</scope>
    <source>
        <strain evidence="2 3">DSM 102235</strain>
    </source>
</reference>
<proteinExistence type="predicted"/>
<dbReference type="SUPFAM" id="SSF55785">
    <property type="entry name" value="PYP-like sensor domain (PAS domain)"/>
    <property type="match status" value="2"/>
</dbReference>
<dbReference type="Pfam" id="PF02954">
    <property type="entry name" value="HTH_8"/>
    <property type="match status" value="1"/>
</dbReference>
<dbReference type="GO" id="GO:0043565">
    <property type="term" value="F:sequence-specific DNA binding"/>
    <property type="evidence" value="ECO:0007669"/>
    <property type="project" value="InterPro"/>
</dbReference>
<gene>
    <name evidence="2" type="ORF">GGQ68_004406</name>
</gene>
<dbReference type="InterPro" id="IPR011785">
    <property type="entry name" value="Tscrpt_reg_PpsR-CrtJ"/>
</dbReference>
<dbReference type="Proteomes" id="UP000541426">
    <property type="component" value="Unassembled WGS sequence"/>
</dbReference>
<evidence type="ECO:0000313" key="3">
    <source>
        <dbReference type="Proteomes" id="UP000541426"/>
    </source>
</evidence>
<dbReference type="Gene3D" id="3.30.450.20">
    <property type="entry name" value="PAS domain"/>
    <property type="match status" value="3"/>
</dbReference>
<dbReference type="AlphaFoldDB" id="A0A7W6DWQ7"/>